<dbReference type="InterPro" id="IPR013170">
    <property type="entry name" value="mRNA_splic_Cwf21_dom"/>
</dbReference>
<dbReference type="EMBL" id="HBER01051121">
    <property type="protein sequence ID" value="CAD8550246.1"/>
    <property type="molecule type" value="Transcribed_RNA"/>
</dbReference>
<dbReference type="GO" id="GO:0006397">
    <property type="term" value="P:mRNA processing"/>
    <property type="evidence" value="ECO:0007669"/>
    <property type="project" value="UniProtKB-KW"/>
</dbReference>
<dbReference type="GO" id="GO:0008380">
    <property type="term" value="P:RNA splicing"/>
    <property type="evidence" value="ECO:0007669"/>
    <property type="project" value="UniProtKB-KW"/>
</dbReference>
<feature type="region of interest" description="Disordered" evidence="7">
    <location>
        <begin position="28"/>
        <end position="57"/>
    </location>
</feature>
<keyword evidence="3" id="KW-0507">mRNA processing</keyword>
<keyword evidence="6" id="KW-0539">Nucleus</keyword>
<feature type="compositionally biased region" description="Basic and acidic residues" evidence="7">
    <location>
        <begin position="28"/>
        <end position="42"/>
    </location>
</feature>
<dbReference type="GO" id="GO:0005681">
    <property type="term" value="C:spliceosomal complex"/>
    <property type="evidence" value="ECO:0007669"/>
    <property type="project" value="UniProtKB-KW"/>
</dbReference>
<sequence>MYNGIGLATVRGSGTNGYVQRNLSFVSKTREKQQKTPFRADFDSASDGPKQPNTDIIHHNRKREIELKVLQLRDALEEQGVGEEEIEVRVDETRRKLMQKLPKQADAGSADVRRTGETHTDAAAKQHENTALKDALGISSSYVGGSAFDRELQEQRRQDRQVERDAADAERAELLALLEKEKAREEKQQRKEARRAEKEARRKESDGGKKQRRE</sequence>
<evidence type="ECO:0000256" key="3">
    <source>
        <dbReference type="ARBA" id="ARBA00022664"/>
    </source>
</evidence>
<dbReference type="Pfam" id="PF08312">
    <property type="entry name" value="cwf21"/>
    <property type="match status" value="1"/>
</dbReference>
<accession>A0A7S0P537</accession>
<evidence type="ECO:0000313" key="9">
    <source>
        <dbReference type="EMBL" id="CAD8550246.1"/>
    </source>
</evidence>
<protein>
    <recommendedName>
        <fullName evidence="8">CWF21 domain-containing protein</fullName>
    </recommendedName>
</protein>
<dbReference type="CDD" id="cd21373">
    <property type="entry name" value="cwf21_SRRM2-like"/>
    <property type="match status" value="1"/>
</dbReference>
<dbReference type="PANTHER" id="PTHR36562:SF5">
    <property type="entry name" value="SERINE_ARGININE REPETITIVE MATRIX 2"/>
    <property type="match status" value="1"/>
</dbReference>
<dbReference type="SMART" id="SM01115">
    <property type="entry name" value="cwf21"/>
    <property type="match status" value="1"/>
</dbReference>
<keyword evidence="5" id="KW-0508">mRNA splicing</keyword>
<dbReference type="InterPro" id="IPR051372">
    <property type="entry name" value="CWC21"/>
</dbReference>
<feature type="region of interest" description="Disordered" evidence="7">
    <location>
        <begin position="149"/>
        <end position="168"/>
    </location>
</feature>
<feature type="region of interest" description="Disordered" evidence="7">
    <location>
        <begin position="99"/>
        <end position="132"/>
    </location>
</feature>
<dbReference type="Gene3D" id="6.10.140.420">
    <property type="match status" value="1"/>
</dbReference>
<evidence type="ECO:0000256" key="5">
    <source>
        <dbReference type="ARBA" id="ARBA00023187"/>
    </source>
</evidence>
<evidence type="ECO:0000256" key="2">
    <source>
        <dbReference type="ARBA" id="ARBA00005954"/>
    </source>
</evidence>
<evidence type="ECO:0000256" key="4">
    <source>
        <dbReference type="ARBA" id="ARBA00022728"/>
    </source>
</evidence>
<proteinExistence type="inferred from homology"/>
<comment type="similarity">
    <text evidence="2">Belongs to the CWC21 family.</text>
</comment>
<evidence type="ECO:0000256" key="7">
    <source>
        <dbReference type="SAM" id="MobiDB-lite"/>
    </source>
</evidence>
<name>A0A7S0P537_9EUKA</name>
<organism evidence="9">
    <name type="scientific">Calcidiscus leptoporus</name>
    <dbReference type="NCBI Taxonomy" id="127549"/>
    <lineage>
        <taxon>Eukaryota</taxon>
        <taxon>Haptista</taxon>
        <taxon>Haptophyta</taxon>
        <taxon>Prymnesiophyceae</taxon>
        <taxon>Coccolithales</taxon>
        <taxon>Calcidiscaceae</taxon>
        <taxon>Calcidiscus</taxon>
    </lineage>
</organism>
<feature type="region of interest" description="Disordered" evidence="7">
    <location>
        <begin position="180"/>
        <end position="214"/>
    </location>
</feature>
<feature type="domain" description="CWF21" evidence="8">
    <location>
        <begin position="57"/>
        <end position="102"/>
    </location>
</feature>
<evidence type="ECO:0000256" key="1">
    <source>
        <dbReference type="ARBA" id="ARBA00004123"/>
    </source>
</evidence>
<reference evidence="9" key="1">
    <citation type="submission" date="2021-01" db="EMBL/GenBank/DDBJ databases">
        <authorList>
            <person name="Corre E."/>
            <person name="Pelletier E."/>
            <person name="Niang G."/>
            <person name="Scheremetjew M."/>
            <person name="Finn R."/>
            <person name="Kale V."/>
            <person name="Holt S."/>
            <person name="Cochrane G."/>
            <person name="Meng A."/>
            <person name="Brown T."/>
            <person name="Cohen L."/>
        </authorList>
    </citation>
    <scope>NUCLEOTIDE SEQUENCE</scope>
    <source>
        <strain evidence="9">RCC1130</strain>
    </source>
</reference>
<comment type="subcellular location">
    <subcellularLocation>
        <location evidence="1">Nucleus</location>
    </subcellularLocation>
</comment>
<evidence type="ECO:0000259" key="8">
    <source>
        <dbReference type="SMART" id="SM01115"/>
    </source>
</evidence>
<feature type="compositionally biased region" description="Basic and acidic residues" evidence="7">
    <location>
        <begin position="111"/>
        <end position="131"/>
    </location>
</feature>
<keyword evidence="4" id="KW-0747">Spliceosome</keyword>
<dbReference type="AlphaFoldDB" id="A0A7S0P537"/>
<evidence type="ECO:0000256" key="6">
    <source>
        <dbReference type="ARBA" id="ARBA00023242"/>
    </source>
</evidence>
<dbReference type="PANTHER" id="PTHR36562">
    <property type="entry name" value="SERINE/ARGININE REPETITIVE MATRIX 2"/>
    <property type="match status" value="1"/>
</dbReference>
<gene>
    <name evidence="9" type="ORF">CLEP1334_LOCUS25536</name>
</gene>